<accession>A0A7S0SNU7</accession>
<dbReference type="PROSITE" id="PS50920">
    <property type="entry name" value="SOLCAR"/>
    <property type="match status" value="2"/>
</dbReference>
<dbReference type="InterPro" id="IPR018108">
    <property type="entry name" value="MCP_transmembrane"/>
</dbReference>
<feature type="region of interest" description="Disordered" evidence="11">
    <location>
        <begin position="59"/>
        <end position="94"/>
    </location>
</feature>
<dbReference type="AlphaFoldDB" id="A0A7S0SNU7"/>
<keyword evidence="7 9" id="KW-0472">Membrane</keyword>
<gene>
    <name evidence="13" type="ORF">MANT1106_LOCUS13579</name>
</gene>
<evidence type="ECO:0000256" key="6">
    <source>
        <dbReference type="ARBA" id="ARBA00022989"/>
    </source>
</evidence>
<evidence type="ECO:0000256" key="1">
    <source>
        <dbReference type="ARBA" id="ARBA00004585"/>
    </source>
</evidence>
<dbReference type="GO" id="GO:0015217">
    <property type="term" value="F:ADP transmembrane transporter activity"/>
    <property type="evidence" value="ECO:0007669"/>
    <property type="project" value="TreeGrafter"/>
</dbReference>
<evidence type="ECO:0000256" key="7">
    <source>
        <dbReference type="ARBA" id="ARBA00023136"/>
    </source>
</evidence>
<evidence type="ECO:0008006" key="14">
    <source>
        <dbReference type="Google" id="ProtNLM"/>
    </source>
</evidence>
<evidence type="ECO:0000256" key="11">
    <source>
        <dbReference type="SAM" id="MobiDB-lite"/>
    </source>
</evidence>
<dbReference type="GO" id="GO:0005347">
    <property type="term" value="F:ATP transmembrane transporter activity"/>
    <property type="evidence" value="ECO:0007669"/>
    <property type="project" value="TreeGrafter"/>
</dbReference>
<feature type="transmembrane region" description="Helical" evidence="12">
    <location>
        <begin position="22"/>
        <end position="45"/>
    </location>
</feature>
<dbReference type="InterPro" id="IPR052217">
    <property type="entry name" value="Mito/Peroxisomal_Carrier"/>
</dbReference>
<dbReference type="Gene3D" id="1.50.40.10">
    <property type="entry name" value="Mitochondrial carrier domain"/>
    <property type="match status" value="1"/>
</dbReference>
<comment type="subcellular location">
    <subcellularLocation>
        <location evidence="1">Peroxisome membrane</location>
        <topology evidence="1">Multi-pass membrane protein</topology>
    </subcellularLocation>
</comment>
<feature type="repeat" description="Solcar" evidence="9">
    <location>
        <begin position="307"/>
        <end position="397"/>
    </location>
</feature>
<evidence type="ECO:0000256" key="10">
    <source>
        <dbReference type="RuleBase" id="RU000488"/>
    </source>
</evidence>
<dbReference type="GO" id="GO:0080122">
    <property type="term" value="F:AMP transmembrane transporter activity"/>
    <property type="evidence" value="ECO:0007669"/>
    <property type="project" value="TreeGrafter"/>
</dbReference>
<sequence>MANTGAQGSYVVDAEANPTVDAVAGAGGALLALLTTYPLMTLNVYQHTSQKLRAKACEDVEDSADGDEGASDTESISSNTTPTPKKAKKERTPIIRAPLPLEGRKTFAGDLADLMREGGGVSALYRGIEPAVIGTVTSQAVYHFFYSTLRTFYIKKQKENPGALSSLGIASIAGSINVLLTIPIWTVVTRMQAATNKHQQQRVITGTGMGTGMRAGTGTRENMGTRLGTRHTETRTEVDEKKGFLATTLAVWEDSGAAGFWQGVVPSLVMVSNPALQYMFYEGLADRLKARHLASRQKNNAATAVVLTAAEVFLAGALAKLGATVITYPILLVKSRLQAMGKSTDQSMRYAGTLDALRRIVKDEGVGAFYRGMGTKVTQTVFAAALMFAAKEEIAKAVKLAYVQMMLKHKMKRL</sequence>
<keyword evidence="8" id="KW-0576">Peroxisome</keyword>
<feature type="transmembrane region" description="Helical" evidence="12">
    <location>
        <begin position="163"/>
        <end position="188"/>
    </location>
</feature>
<keyword evidence="6 12" id="KW-1133">Transmembrane helix</keyword>
<reference evidence="13" key="1">
    <citation type="submission" date="2021-01" db="EMBL/GenBank/DDBJ databases">
        <authorList>
            <person name="Corre E."/>
            <person name="Pelletier E."/>
            <person name="Niang G."/>
            <person name="Scheremetjew M."/>
            <person name="Finn R."/>
            <person name="Kale V."/>
            <person name="Holt S."/>
            <person name="Cochrane G."/>
            <person name="Meng A."/>
            <person name="Brown T."/>
            <person name="Cohen L."/>
        </authorList>
    </citation>
    <scope>NUCLEOTIDE SEQUENCE</scope>
    <source>
        <strain evidence="13">SL-175</strain>
    </source>
</reference>
<evidence type="ECO:0000256" key="2">
    <source>
        <dbReference type="ARBA" id="ARBA00006375"/>
    </source>
</evidence>
<evidence type="ECO:0000256" key="9">
    <source>
        <dbReference type="PROSITE-ProRule" id="PRU00282"/>
    </source>
</evidence>
<evidence type="ECO:0000256" key="5">
    <source>
        <dbReference type="ARBA" id="ARBA00022737"/>
    </source>
</evidence>
<evidence type="ECO:0000313" key="13">
    <source>
        <dbReference type="EMBL" id="CAD8710893.1"/>
    </source>
</evidence>
<evidence type="ECO:0000256" key="12">
    <source>
        <dbReference type="SAM" id="Phobius"/>
    </source>
</evidence>
<keyword evidence="4 9" id="KW-0812">Transmembrane</keyword>
<feature type="compositionally biased region" description="Polar residues" evidence="11">
    <location>
        <begin position="72"/>
        <end position="83"/>
    </location>
</feature>
<feature type="compositionally biased region" description="Acidic residues" evidence="11">
    <location>
        <begin position="59"/>
        <end position="71"/>
    </location>
</feature>
<protein>
    <recommendedName>
        <fullName evidence="14">ADP,ATP carrier protein</fullName>
    </recommendedName>
</protein>
<dbReference type="GO" id="GO:0005778">
    <property type="term" value="C:peroxisomal membrane"/>
    <property type="evidence" value="ECO:0007669"/>
    <property type="project" value="UniProtKB-SubCell"/>
</dbReference>
<dbReference type="SUPFAM" id="SSF103506">
    <property type="entry name" value="Mitochondrial carrier"/>
    <property type="match status" value="1"/>
</dbReference>
<organism evidence="13">
    <name type="scientific">Mantoniella antarctica</name>
    <dbReference type="NCBI Taxonomy" id="81844"/>
    <lineage>
        <taxon>Eukaryota</taxon>
        <taxon>Viridiplantae</taxon>
        <taxon>Chlorophyta</taxon>
        <taxon>Mamiellophyceae</taxon>
        <taxon>Mamiellales</taxon>
        <taxon>Mamiellaceae</taxon>
        <taxon>Mantoniella</taxon>
    </lineage>
</organism>
<dbReference type="GO" id="GO:0015228">
    <property type="term" value="F:coenzyme A transmembrane transporter activity"/>
    <property type="evidence" value="ECO:0007669"/>
    <property type="project" value="TreeGrafter"/>
</dbReference>
<keyword evidence="3 10" id="KW-0813">Transport</keyword>
<dbReference type="PANTHER" id="PTHR45939">
    <property type="entry name" value="PEROXISOMAL MEMBRANE PROTEIN PMP34-RELATED"/>
    <property type="match status" value="1"/>
</dbReference>
<evidence type="ECO:0000256" key="3">
    <source>
        <dbReference type="ARBA" id="ARBA00022448"/>
    </source>
</evidence>
<dbReference type="InterPro" id="IPR023395">
    <property type="entry name" value="MCP_dom_sf"/>
</dbReference>
<dbReference type="GO" id="GO:0015230">
    <property type="term" value="F:FAD transmembrane transporter activity"/>
    <property type="evidence" value="ECO:0007669"/>
    <property type="project" value="TreeGrafter"/>
</dbReference>
<comment type="similarity">
    <text evidence="2 10">Belongs to the mitochondrial carrier (TC 2.A.29) family.</text>
</comment>
<dbReference type="GO" id="GO:0051724">
    <property type="term" value="F:NAD transmembrane transporter activity"/>
    <property type="evidence" value="ECO:0007669"/>
    <property type="project" value="TreeGrafter"/>
</dbReference>
<dbReference type="GO" id="GO:0044610">
    <property type="term" value="F:FMN transmembrane transporter activity"/>
    <property type="evidence" value="ECO:0007669"/>
    <property type="project" value="TreeGrafter"/>
</dbReference>
<dbReference type="Pfam" id="PF00153">
    <property type="entry name" value="Mito_carr"/>
    <property type="match status" value="3"/>
</dbReference>
<evidence type="ECO:0000256" key="8">
    <source>
        <dbReference type="ARBA" id="ARBA00023140"/>
    </source>
</evidence>
<dbReference type="EMBL" id="HBFC01022633">
    <property type="protein sequence ID" value="CAD8710893.1"/>
    <property type="molecule type" value="Transcribed_RNA"/>
</dbReference>
<dbReference type="PANTHER" id="PTHR45939:SF5">
    <property type="entry name" value="PEROXISOMAL MEMBRANE PROTEIN PMP34"/>
    <property type="match status" value="1"/>
</dbReference>
<proteinExistence type="inferred from homology"/>
<evidence type="ECO:0000256" key="4">
    <source>
        <dbReference type="ARBA" id="ARBA00022692"/>
    </source>
</evidence>
<keyword evidence="5" id="KW-0677">Repeat</keyword>
<name>A0A7S0SNU7_9CHLO</name>
<feature type="repeat" description="Solcar" evidence="9">
    <location>
        <begin position="161"/>
        <end position="287"/>
    </location>
</feature>